<name>A0A0H4JFJ8_RIEAN</name>
<dbReference type="RefSeq" id="WP_079206271.1">
    <property type="nucleotide sequence ID" value="NZ_CP011859.1"/>
</dbReference>
<keyword evidence="1" id="KW-0732">Signal</keyword>
<proteinExistence type="predicted"/>
<reference evidence="2" key="1">
    <citation type="journal article" date="2015" name="PLoS ONE">
        <title>ErmF and ereD Are Responsible for Erythromycin Resistance in Riemerella anatipestifer.</title>
        <authorList>
            <person name="Xing L."/>
            <person name="Yu H."/>
            <person name="Qi J."/>
            <person name="Jiang P."/>
            <person name="Sun B."/>
            <person name="Cui J."/>
            <person name="Ou C."/>
            <person name="Chang W."/>
            <person name="Hu Q."/>
        </authorList>
    </citation>
    <scope>NUCLEOTIDE SEQUENCE</scope>
    <source>
        <strain evidence="2">HXb2</strain>
    </source>
</reference>
<evidence type="ECO:0000256" key="1">
    <source>
        <dbReference type="SAM" id="SignalP"/>
    </source>
</evidence>
<evidence type="ECO:0000313" key="4">
    <source>
        <dbReference type="Proteomes" id="UP000189883"/>
    </source>
</evidence>
<accession>A0A0H4JFJ8</accession>
<dbReference type="AlphaFoldDB" id="A0A0H4JFJ8"/>
<organism evidence="2">
    <name type="scientific">Riemerella anatipestifer</name>
    <name type="common">Moraxella anatipestifer</name>
    <dbReference type="NCBI Taxonomy" id="34085"/>
    <lineage>
        <taxon>Bacteria</taxon>
        <taxon>Pseudomonadati</taxon>
        <taxon>Bacteroidota</taxon>
        <taxon>Flavobacteriia</taxon>
        <taxon>Flavobacteriales</taxon>
        <taxon>Weeksellaceae</taxon>
        <taxon>Riemerella</taxon>
    </lineage>
</organism>
<gene>
    <name evidence="3" type="ORF">AB406_0107</name>
</gene>
<dbReference type="Proteomes" id="UP000189883">
    <property type="component" value="Chromosome"/>
</dbReference>
<reference evidence="3 4" key="2">
    <citation type="submission" date="2015-06" db="EMBL/GenBank/DDBJ databases">
        <title>R. anatipestifer strain HXb2 is the most virulent strain so far, and the genome sequence would help us uncover the pathogenesis.</title>
        <authorList>
            <person name="Hu Q."/>
            <person name="Qi J."/>
            <person name="Bo H."/>
            <person name="Liu G."/>
            <person name="Tao M."/>
            <person name="Ding Y."/>
            <person name="Xue Y."/>
        </authorList>
    </citation>
    <scope>NUCLEOTIDE SEQUENCE [LARGE SCALE GENOMIC DNA]</scope>
    <source>
        <strain evidence="3 4">HXb2</strain>
    </source>
</reference>
<dbReference type="EMBL" id="CP011859">
    <property type="protein sequence ID" value="AQY21072.1"/>
    <property type="molecule type" value="Genomic_DNA"/>
</dbReference>
<protein>
    <submittedName>
        <fullName evidence="2">Uncharacterized protein</fullName>
    </submittedName>
</protein>
<sequence length="189" mass="20582">MKKILLAVFLMATVTVSKAQSIVGRYEQSTLVAPDAYRDSEDDVTISKDPKSSKKIWISNLIPNQKIYAVLHTKGNGNLIYSVPKQLVGNYQINIGCVTFKEHDEDEEDEEGKLIISLNNEKNCFGISQKDYDAPVSIGKGGVRAGGVTVGSNGTISAGGVDIKKGNIKVNPKEVMSGIQYIGYKIKRD</sequence>
<feature type="chain" id="PRO_5005206427" evidence="1">
    <location>
        <begin position="20"/>
        <end position="189"/>
    </location>
</feature>
<feature type="signal peptide" evidence="1">
    <location>
        <begin position="1"/>
        <end position="19"/>
    </location>
</feature>
<evidence type="ECO:0000313" key="3">
    <source>
        <dbReference type="EMBL" id="AQY21072.1"/>
    </source>
</evidence>
<evidence type="ECO:0000313" key="2">
    <source>
        <dbReference type="EMBL" id="AKO71472.1"/>
    </source>
</evidence>
<dbReference type="EMBL" id="KP265722">
    <property type="protein sequence ID" value="AKO71472.1"/>
    <property type="molecule type" value="Genomic_DNA"/>
</dbReference>